<dbReference type="AlphaFoldDB" id="A0AAD1XHJ5"/>
<dbReference type="InterPro" id="IPR051558">
    <property type="entry name" value="Metallophosphoesterase_PAP"/>
</dbReference>
<dbReference type="PROSITE" id="PS51257">
    <property type="entry name" value="PROKAR_LIPOPROTEIN"/>
    <property type="match status" value="1"/>
</dbReference>
<dbReference type="PANTHER" id="PTHR10161:SF14">
    <property type="entry name" value="TARTRATE-RESISTANT ACID PHOSPHATASE TYPE 5"/>
    <property type="match status" value="1"/>
</dbReference>
<dbReference type="InterPro" id="IPR029052">
    <property type="entry name" value="Metallo-depent_PP-like"/>
</dbReference>
<reference evidence="5" key="1">
    <citation type="submission" date="2023-07" db="EMBL/GenBank/DDBJ databases">
        <authorList>
            <consortium name="AG Swart"/>
            <person name="Singh M."/>
            <person name="Singh A."/>
            <person name="Seah K."/>
            <person name="Emmerich C."/>
        </authorList>
    </citation>
    <scope>NUCLEOTIDE SEQUENCE</scope>
    <source>
        <strain evidence="5">DP1</strain>
    </source>
</reference>
<accession>A0AAD1XHJ5</accession>
<feature type="chain" id="PRO_5042296108" description="Calcineurin-like phosphoesterase domain-containing protein" evidence="3">
    <location>
        <begin position="22"/>
        <end position="387"/>
    </location>
</feature>
<evidence type="ECO:0000313" key="6">
    <source>
        <dbReference type="Proteomes" id="UP001295684"/>
    </source>
</evidence>
<keyword evidence="2" id="KW-0378">Hydrolase</keyword>
<dbReference type="PANTHER" id="PTHR10161">
    <property type="entry name" value="TARTRATE-RESISTANT ACID PHOSPHATASE TYPE 5"/>
    <property type="match status" value="1"/>
</dbReference>
<dbReference type="GO" id="GO:0016787">
    <property type="term" value="F:hydrolase activity"/>
    <property type="evidence" value="ECO:0007669"/>
    <property type="project" value="UniProtKB-KW"/>
</dbReference>
<comment type="caution">
    <text evidence="5">The sequence shown here is derived from an EMBL/GenBank/DDBJ whole genome shotgun (WGS) entry which is preliminary data.</text>
</comment>
<organism evidence="5 6">
    <name type="scientific">Euplotes crassus</name>
    <dbReference type="NCBI Taxonomy" id="5936"/>
    <lineage>
        <taxon>Eukaryota</taxon>
        <taxon>Sar</taxon>
        <taxon>Alveolata</taxon>
        <taxon>Ciliophora</taxon>
        <taxon>Intramacronucleata</taxon>
        <taxon>Spirotrichea</taxon>
        <taxon>Hypotrichia</taxon>
        <taxon>Euplotida</taxon>
        <taxon>Euplotidae</taxon>
        <taxon>Moneuplotes</taxon>
    </lineage>
</organism>
<dbReference type="Gene3D" id="3.60.21.10">
    <property type="match status" value="1"/>
</dbReference>
<dbReference type="Pfam" id="PF00149">
    <property type="entry name" value="Metallophos"/>
    <property type="match status" value="1"/>
</dbReference>
<dbReference type="EMBL" id="CAMPGE010014167">
    <property type="protein sequence ID" value="CAI2372856.1"/>
    <property type="molecule type" value="Genomic_DNA"/>
</dbReference>
<feature type="domain" description="Calcineurin-like phosphoesterase" evidence="4">
    <location>
        <begin position="52"/>
        <end position="271"/>
    </location>
</feature>
<sequence>MFIKLLPLVVALCACFGSSYSSARDQKKTLKYSDSPKWENFIPHSSKEQVQRFFAIGDFGDYKSKENIDAMTDIMNKLAAKDQYDFITTMGDNFYPNGIESMNDLDLPDKIMSFFQKGNIRNLKMFPTLGNHDCFSDYYNQVLYSDYNKQWEMESDYYELKYNLKDDPSKYLVMLMTNTCLLACNTAFKLEPGENGSGCDEMNVDIGNESVQIHYQWLENKLKKYSKDPDVAWLGVVGHHPPILEASLKNDMLPLLQKYKVDFFLAGHKHQFEYANIDYDEEIRFPGKDRGPVLKDCKKKKVKEIINTESREQYFVKGKELHQFMIGGSGRKMKNICPYKDQDGHVYIQNAQKNGLATIEVDSKNFNVKYHNDGDLSHFYSVTISSE</sequence>
<evidence type="ECO:0000256" key="1">
    <source>
        <dbReference type="ARBA" id="ARBA00022729"/>
    </source>
</evidence>
<gene>
    <name evidence="5" type="ORF">ECRASSUSDP1_LOCUS14190</name>
</gene>
<evidence type="ECO:0000313" key="5">
    <source>
        <dbReference type="EMBL" id="CAI2372856.1"/>
    </source>
</evidence>
<protein>
    <recommendedName>
        <fullName evidence="4">Calcineurin-like phosphoesterase domain-containing protein</fullName>
    </recommendedName>
</protein>
<name>A0AAD1XHJ5_EUPCR</name>
<dbReference type="Proteomes" id="UP001295684">
    <property type="component" value="Unassembled WGS sequence"/>
</dbReference>
<keyword evidence="1 3" id="KW-0732">Signal</keyword>
<proteinExistence type="predicted"/>
<evidence type="ECO:0000259" key="4">
    <source>
        <dbReference type="Pfam" id="PF00149"/>
    </source>
</evidence>
<feature type="signal peptide" evidence="3">
    <location>
        <begin position="1"/>
        <end position="21"/>
    </location>
</feature>
<keyword evidence="6" id="KW-1185">Reference proteome</keyword>
<dbReference type="SUPFAM" id="SSF56300">
    <property type="entry name" value="Metallo-dependent phosphatases"/>
    <property type="match status" value="1"/>
</dbReference>
<evidence type="ECO:0000256" key="3">
    <source>
        <dbReference type="SAM" id="SignalP"/>
    </source>
</evidence>
<dbReference type="InterPro" id="IPR004843">
    <property type="entry name" value="Calcineurin-like_PHP"/>
</dbReference>
<evidence type="ECO:0000256" key="2">
    <source>
        <dbReference type="ARBA" id="ARBA00022801"/>
    </source>
</evidence>